<protein>
    <submittedName>
        <fullName evidence="1">Uncharacterized protein</fullName>
    </submittedName>
</protein>
<dbReference type="OrthoDB" id="282234at2"/>
<dbReference type="EMBL" id="FCOK02000152">
    <property type="protein sequence ID" value="SAL74311.1"/>
    <property type="molecule type" value="Genomic_DNA"/>
</dbReference>
<gene>
    <name evidence="1" type="ORF">AWB69_09166</name>
</gene>
<dbReference type="AlphaFoldDB" id="A0A158K1B6"/>
<evidence type="ECO:0000313" key="1">
    <source>
        <dbReference type="EMBL" id="SAL74311.1"/>
    </source>
</evidence>
<name>A0A158K1B6_9BURK</name>
<sequence length="224" mass="24992">MQIELSLSAETIAAEAITAAKKNSAHMSRVARIFDAMRDIVEKPDARLRHYTVDFYEHDRAYLQRTYATGMYGWVIRESGTHLVQLGRHPRMNEELDAALHTGPSRDCYLIDARKATVKSVTEGKLREEMAHFTYVTGAHTVSKNGRTIATMDVSLTPWTHAKPPQGIVRFGSLDVPLSHEDLVALAQIGPSEVIRVSDSLFTGTQTIELDGANLFDLIEQRAE</sequence>
<dbReference type="Proteomes" id="UP000054683">
    <property type="component" value="Unassembled WGS sequence"/>
</dbReference>
<accession>A0A158K1B6</accession>
<evidence type="ECO:0000313" key="2">
    <source>
        <dbReference type="Proteomes" id="UP000054683"/>
    </source>
</evidence>
<dbReference type="RefSeq" id="WP_062093139.1">
    <property type="nucleotide sequence ID" value="NZ_FCOK02000152.1"/>
</dbReference>
<reference evidence="1 2" key="1">
    <citation type="submission" date="2016-01" db="EMBL/GenBank/DDBJ databases">
        <authorList>
            <person name="Oliw E.H."/>
        </authorList>
    </citation>
    <scope>NUCLEOTIDE SEQUENCE [LARGE SCALE GENOMIC DNA]</scope>
    <source>
        <strain evidence="1">LMG 27134</strain>
    </source>
</reference>
<proteinExistence type="predicted"/>
<organism evidence="1 2">
    <name type="scientific">Caballeronia udeis</name>
    <dbReference type="NCBI Taxonomy" id="1232866"/>
    <lineage>
        <taxon>Bacteria</taxon>
        <taxon>Pseudomonadati</taxon>
        <taxon>Pseudomonadota</taxon>
        <taxon>Betaproteobacteria</taxon>
        <taxon>Burkholderiales</taxon>
        <taxon>Burkholderiaceae</taxon>
        <taxon>Caballeronia</taxon>
    </lineage>
</organism>